<dbReference type="SUPFAM" id="SSF54001">
    <property type="entry name" value="Cysteine proteinases"/>
    <property type="match status" value="1"/>
</dbReference>
<keyword evidence="3" id="KW-0645">Protease</keyword>
<dbReference type="Gene3D" id="3.90.70.10">
    <property type="entry name" value="Cysteine proteinases"/>
    <property type="match status" value="1"/>
</dbReference>
<dbReference type="Pfam" id="PF00112">
    <property type="entry name" value="Peptidase_C1"/>
    <property type="match status" value="1"/>
</dbReference>
<feature type="domain" description="Peptidase C1A papain C-terminal" evidence="2">
    <location>
        <begin position="44"/>
        <end position="264"/>
    </location>
</feature>
<dbReference type="InterPro" id="IPR038765">
    <property type="entry name" value="Papain-like_cys_pep_sf"/>
</dbReference>
<evidence type="ECO:0000256" key="1">
    <source>
        <dbReference type="ARBA" id="ARBA00008455"/>
    </source>
</evidence>
<dbReference type="InterPro" id="IPR013128">
    <property type="entry name" value="Peptidase_C1A"/>
</dbReference>
<gene>
    <name evidence="3" type="ORF">EDC63_10369</name>
</gene>
<dbReference type="EMBL" id="SMCO01000003">
    <property type="protein sequence ID" value="TCV88997.1"/>
    <property type="molecule type" value="Genomic_DNA"/>
</dbReference>
<dbReference type="Proteomes" id="UP000295367">
    <property type="component" value="Unassembled WGS sequence"/>
</dbReference>
<dbReference type="InterPro" id="IPR000668">
    <property type="entry name" value="Peptidase_C1A_C"/>
</dbReference>
<dbReference type="CDD" id="cd02619">
    <property type="entry name" value="Peptidase_C1"/>
    <property type="match status" value="1"/>
</dbReference>
<name>A0A4R3YAH0_9PROT</name>
<evidence type="ECO:0000259" key="2">
    <source>
        <dbReference type="SMART" id="SM00645"/>
    </source>
</evidence>
<keyword evidence="3" id="KW-0378">Hydrolase</keyword>
<keyword evidence="4" id="KW-1185">Reference proteome</keyword>
<dbReference type="OrthoDB" id="1491023at2"/>
<evidence type="ECO:0000313" key="3">
    <source>
        <dbReference type="EMBL" id="TCV88997.1"/>
    </source>
</evidence>
<dbReference type="GO" id="GO:0006508">
    <property type="term" value="P:proteolysis"/>
    <property type="evidence" value="ECO:0007669"/>
    <property type="project" value="UniProtKB-KW"/>
</dbReference>
<dbReference type="GO" id="GO:0008234">
    <property type="term" value="F:cysteine-type peptidase activity"/>
    <property type="evidence" value="ECO:0007669"/>
    <property type="project" value="InterPro"/>
</dbReference>
<protein>
    <submittedName>
        <fullName evidence="3">C1A family cysteine protease</fullName>
    </submittedName>
</protein>
<organism evidence="3 4">
    <name type="scientific">Sulfurirhabdus autotrophica</name>
    <dbReference type="NCBI Taxonomy" id="1706046"/>
    <lineage>
        <taxon>Bacteria</taxon>
        <taxon>Pseudomonadati</taxon>
        <taxon>Pseudomonadota</taxon>
        <taxon>Betaproteobacteria</taxon>
        <taxon>Nitrosomonadales</taxon>
        <taxon>Sulfuricellaceae</taxon>
        <taxon>Sulfurirhabdus</taxon>
    </lineage>
</organism>
<proteinExistence type="inferred from homology"/>
<dbReference type="AlphaFoldDB" id="A0A4R3YAH0"/>
<accession>A0A4R3YAH0</accession>
<reference evidence="3 4" key="1">
    <citation type="submission" date="2019-03" db="EMBL/GenBank/DDBJ databases">
        <title>Genomic Encyclopedia of Type Strains, Phase IV (KMG-IV): sequencing the most valuable type-strain genomes for metagenomic binning, comparative biology and taxonomic classification.</title>
        <authorList>
            <person name="Goeker M."/>
        </authorList>
    </citation>
    <scope>NUCLEOTIDE SEQUENCE [LARGE SCALE GENOMIC DNA]</scope>
    <source>
        <strain evidence="3 4">DSM 100309</strain>
    </source>
</reference>
<comment type="similarity">
    <text evidence="1">Belongs to the peptidase C1 family.</text>
</comment>
<dbReference type="InterPro" id="IPR025660">
    <property type="entry name" value="Pept_his_AS"/>
</dbReference>
<sequence length="283" mass="31456">MYTPELSMGWQRDLPDFRDHTKQADDVAKILSKSKRLQAAIKKMPASIDLRQWCSPIEDQGNIGSCTANAGVGLLEYFERRAFGKHLDGSRLFLYKATRNLLGWTGDQGAHLRATMKAMVLFGVPPETHWPYKVTKYDEEPPAFCYAFAQNYKALNYYRLDPPGTSTSQLLTAIKNNLAANLPCMFGFTVYSSIPPSGDGKGEIPYPLKGESVLGGHAIVAVGFNDTKVIGKNKGALLIRNSWGTSWGMQGYGWLPYAYVESGLAVDFWSLVKADYIDTDLFK</sequence>
<comment type="caution">
    <text evidence="3">The sequence shown here is derived from an EMBL/GenBank/DDBJ whole genome shotgun (WGS) entry which is preliminary data.</text>
</comment>
<evidence type="ECO:0000313" key="4">
    <source>
        <dbReference type="Proteomes" id="UP000295367"/>
    </source>
</evidence>
<dbReference type="PROSITE" id="PS00639">
    <property type="entry name" value="THIOL_PROTEASE_HIS"/>
    <property type="match status" value="1"/>
</dbReference>
<dbReference type="PANTHER" id="PTHR12411">
    <property type="entry name" value="CYSTEINE PROTEASE FAMILY C1-RELATED"/>
    <property type="match status" value="1"/>
</dbReference>
<dbReference type="SMART" id="SM00645">
    <property type="entry name" value="Pept_C1"/>
    <property type="match status" value="1"/>
</dbReference>
<dbReference type="RefSeq" id="WP_124945969.1">
    <property type="nucleotide sequence ID" value="NZ_BHVT01000020.1"/>
</dbReference>